<proteinExistence type="evidence at transcript level"/>
<dbReference type="PANTHER" id="PTHR15481:SF5">
    <property type="entry name" value="SQUAMOUS CELL CARCINOMA ANTIGEN RECOGNIZED BY T-CELLS 3"/>
    <property type="match status" value="1"/>
</dbReference>
<dbReference type="InterPro" id="IPR011990">
    <property type="entry name" value="TPR-like_helical_dom_sf"/>
</dbReference>
<dbReference type="GO" id="GO:0005654">
    <property type="term" value="C:nucleoplasm"/>
    <property type="evidence" value="ECO:0007669"/>
    <property type="project" value="TreeGrafter"/>
</dbReference>
<feature type="region of interest" description="Disordered" evidence="2">
    <location>
        <begin position="49"/>
        <end position="84"/>
    </location>
</feature>
<dbReference type="SUPFAM" id="SSF48452">
    <property type="entry name" value="TPR-like"/>
    <property type="match status" value="1"/>
</dbReference>
<dbReference type="GO" id="GO:0005737">
    <property type="term" value="C:cytoplasm"/>
    <property type="evidence" value="ECO:0007669"/>
    <property type="project" value="TreeGrafter"/>
</dbReference>
<organism evidence="3">
    <name type="scientific">Macaca fascicularis</name>
    <name type="common">Crab-eating macaque</name>
    <name type="synonym">Cynomolgus monkey</name>
    <dbReference type="NCBI Taxonomy" id="9541"/>
    <lineage>
        <taxon>Eukaryota</taxon>
        <taxon>Metazoa</taxon>
        <taxon>Chordata</taxon>
        <taxon>Craniata</taxon>
        <taxon>Vertebrata</taxon>
        <taxon>Euteleostomi</taxon>
        <taxon>Mammalia</taxon>
        <taxon>Eutheria</taxon>
        <taxon>Euarchontoglires</taxon>
        <taxon>Primates</taxon>
        <taxon>Haplorrhini</taxon>
        <taxon>Catarrhini</taxon>
        <taxon>Cercopithecidae</taxon>
        <taxon>Cercopithecinae</taxon>
        <taxon>Macaca</taxon>
    </lineage>
</organism>
<protein>
    <submittedName>
        <fullName evidence="3">Macaca fascicularis brain cDNA clone: QorA-14179, similar to human squamous cell carcinoma antigen recognised by T cells 3(SART3), mRNA, RefSeq: NM_014706.2</fullName>
    </submittedName>
</protein>
<feature type="compositionally biased region" description="Low complexity" evidence="2">
    <location>
        <begin position="1"/>
        <end position="11"/>
    </location>
</feature>
<dbReference type="EMBL" id="AB171329">
    <property type="protein sequence ID" value="BAE88392.1"/>
    <property type="molecule type" value="mRNA"/>
</dbReference>
<dbReference type="AlphaFoldDB" id="I7GA48"/>
<dbReference type="SUPFAM" id="SSF54928">
    <property type="entry name" value="RNA-binding domain, RBD"/>
    <property type="match status" value="1"/>
</dbReference>
<feature type="compositionally biased region" description="Basic and acidic residues" evidence="2">
    <location>
        <begin position="14"/>
        <end position="23"/>
    </location>
</feature>
<evidence type="ECO:0000256" key="1">
    <source>
        <dbReference type="ARBA" id="ARBA00022884"/>
    </source>
</evidence>
<dbReference type="PANTHER" id="PTHR15481">
    <property type="entry name" value="RIBONUCLEIC ACID BINDING PROTEIN S1"/>
    <property type="match status" value="1"/>
</dbReference>
<sequence length="272" mass="30071">MATAAATSASEPEAESKAGPKADGEEDEVKAARTRRKVLSRAVAAATYETVGPGWDQQEEGVSESDGDEYAMASSAESSPGEYEWEYDEEEEKNQLEIERLEEQLSINVYDYNCHVDLIRLLRLEGELTKVRMARQKMSEIFPLTEELWLEWLHDEISMALAYVEYENESQASQAVMKMDGMTIKENVIKVAISNPPQREGSREAGDQEGTRWPHAFAADIRSEGEGKDAAVSTASCPAAPKCCSSSGREWPCRGSCSCRLSGHRGTQDVQC</sequence>
<keyword evidence="1" id="KW-0694">RNA-binding</keyword>
<evidence type="ECO:0000313" key="3">
    <source>
        <dbReference type="EMBL" id="BAE88392.1"/>
    </source>
</evidence>
<dbReference type="GO" id="GO:0003723">
    <property type="term" value="F:RNA binding"/>
    <property type="evidence" value="ECO:0007669"/>
    <property type="project" value="UniProtKB-KW"/>
</dbReference>
<feature type="region of interest" description="Disordered" evidence="2">
    <location>
        <begin position="1"/>
        <end position="36"/>
    </location>
</feature>
<feature type="compositionally biased region" description="Acidic residues" evidence="2">
    <location>
        <begin position="57"/>
        <end position="69"/>
    </location>
</feature>
<dbReference type="Gene3D" id="1.25.40.10">
    <property type="entry name" value="Tetratricopeptide repeat domain"/>
    <property type="match status" value="1"/>
</dbReference>
<dbReference type="InterPro" id="IPR035979">
    <property type="entry name" value="RBD_domain_sf"/>
</dbReference>
<accession>I7GA48</accession>
<dbReference type="GO" id="GO:0061574">
    <property type="term" value="C:ASAP complex"/>
    <property type="evidence" value="ECO:0007669"/>
    <property type="project" value="TreeGrafter"/>
</dbReference>
<evidence type="ECO:0000256" key="2">
    <source>
        <dbReference type="SAM" id="MobiDB-lite"/>
    </source>
</evidence>
<reference evidence="3" key="1">
    <citation type="journal article" date="2007" name="PLoS Biol.">
        <title>Rate of evolution in brain-expressed genes in humans and other primates.</title>
        <authorList>
            <person name="Wang H.-Y."/>
            <person name="Chien H.-C."/>
            <person name="Osada N."/>
            <person name="Hashimoto K."/>
            <person name="Sugano S."/>
            <person name="Gojobori T."/>
            <person name="Chou C.-K."/>
            <person name="Tsai S.-F."/>
            <person name="Wu C.-I."/>
            <person name="Shen C.-K.J."/>
        </authorList>
    </citation>
    <scope>NUCLEOTIDE SEQUENCE</scope>
</reference>
<dbReference type="GO" id="GO:0000398">
    <property type="term" value="P:mRNA splicing, via spliceosome"/>
    <property type="evidence" value="ECO:0007669"/>
    <property type="project" value="TreeGrafter"/>
</dbReference>
<name>I7GA48_MACFA</name>